<dbReference type="OrthoDB" id="9790390at2"/>
<evidence type="ECO:0000259" key="8">
    <source>
        <dbReference type="PROSITE" id="PS51352"/>
    </source>
</evidence>
<reference evidence="9 10" key="1">
    <citation type="submission" date="2019-02" db="EMBL/GenBank/DDBJ databases">
        <title>Deep-cultivation of Planctomycetes and their phenomic and genomic characterization uncovers novel biology.</title>
        <authorList>
            <person name="Wiegand S."/>
            <person name="Jogler M."/>
            <person name="Boedeker C."/>
            <person name="Pinto D."/>
            <person name="Vollmers J."/>
            <person name="Rivas-Marin E."/>
            <person name="Kohn T."/>
            <person name="Peeters S.H."/>
            <person name="Heuer A."/>
            <person name="Rast P."/>
            <person name="Oberbeckmann S."/>
            <person name="Bunk B."/>
            <person name="Jeske O."/>
            <person name="Meyerdierks A."/>
            <person name="Storesund J.E."/>
            <person name="Kallscheuer N."/>
            <person name="Luecker S."/>
            <person name="Lage O.M."/>
            <person name="Pohl T."/>
            <person name="Merkel B.J."/>
            <person name="Hornburger P."/>
            <person name="Mueller R.-W."/>
            <person name="Bruemmer F."/>
            <person name="Labrenz M."/>
            <person name="Spormann A.M."/>
            <person name="Op den Camp H."/>
            <person name="Overmann J."/>
            <person name="Amann R."/>
            <person name="Jetten M.S.M."/>
            <person name="Mascher T."/>
            <person name="Medema M.H."/>
            <person name="Devos D.P."/>
            <person name="Kaster A.-K."/>
            <person name="Ovreas L."/>
            <person name="Rohde M."/>
            <person name="Galperin M.Y."/>
            <person name="Jogler C."/>
        </authorList>
    </citation>
    <scope>NUCLEOTIDE SEQUENCE [LARGE SCALE GENOMIC DNA]</scope>
    <source>
        <strain evidence="9 10">K23_9</strain>
    </source>
</reference>
<accession>A0A517NZY0</accession>
<dbReference type="InterPro" id="IPR017937">
    <property type="entry name" value="Thioredoxin_CS"/>
</dbReference>
<dbReference type="GO" id="GO:0005829">
    <property type="term" value="C:cytosol"/>
    <property type="evidence" value="ECO:0007669"/>
    <property type="project" value="TreeGrafter"/>
</dbReference>
<dbReference type="GO" id="GO:0045454">
    <property type="term" value="P:cell redox homeostasis"/>
    <property type="evidence" value="ECO:0007669"/>
    <property type="project" value="TreeGrafter"/>
</dbReference>
<evidence type="ECO:0000313" key="9">
    <source>
        <dbReference type="EMBL" id="QDT12675.1"/>
    </source>
</evidence>
<dbReference type="Pfam" id="PF21352">
    <property type="entry name" value="Zn_ribbon_Thio2"/>
    <property type="match status" value="1"/>
</dbReference>
<dbReference type="PANTHER" id="PTHR45663">
    <property type="entry name" value="GEO12009P1"/>
    <property type="match status" value="1"/>
</dbReference>
<evidence type="ECO:0000256" key="7">
    <source>
        <dbReference type="NCBIfam" id="TIGR01068"/>
    </source>
</evidence>
<feature type="domain" description="Thioredoxin" evidence="8">
    <location>
        <begin position="5"/>
        <end position="139"/>
    </location>
</feature>
<dbReference type="InterPro" id="IPR005746">
    <property type="entry name" value="Thioredoxin"/>
</dbReference>
<evidence type="ECO:0000256" key="3">
    <source>
        <dbReference type="ARBA" id="ARBA00022723"/>
    </source>
</evidence>
<evidence type="ECO:0000256" key="1">
    <source>
        <dbReference type="ARBA" id="ARBA00008987"/>
    </source>
</evidence>
<dbReference type="RefSeq" id="WP_145420537.1">
    <property type="nucleotide sequence ID" value="NZ_CP036526.1"/>
</dbReference>
<comment type="similarity">
    <text evidence="1">Belongs to the thioredoxin family.</text>
</comment>
<evidence type="ECO:0000256" key="6">
    <source>
        <dbReference type="ARBA" id="ARBA00023284"/>
    </source>
</evidence>
<dbReference type="NCBIfam" id="TIGR01068">
    <property type="entry name" value="thioredoxin"/>
    <property type="match status" value="1"/>
</dbReference>
<gene>
    <name evidence="9" type="primary">trxC</name>
    <name evidence="9" type="ORF">K239x_46870</name>
</gene>
<keyword evidence="9" id="KW-0560">Oxidoreductase</keyword>
<name>A0A517NZY0_9BACT</name>
<proteinExistence type="inferred from homology"/>
<dbReference type="PRINTS" id="PR00421">
    <property type="entry name" value="THIOREDOXIN"/>
</dbReference>
<keyword evidence="10" id="KW-1185">Reference proteome</keyword>
<dbReference type="InterPro" id="IPR036249">
    <property type="entry name" value="Thioredoxin-like_sf"/>
</dbReference>
<dbReference type="InterPro" id="IPR013766">
    <property type="entry name" value="Thioredoxin_domain"/>
</dbReference>
<evidence type="ECO:0000256" key="2">
    <source>
        <dbReference type="ARBA" id="ARBA00022448"/>
    </source>
</evidence>
<dbReference type="InterPro" id="IPR049299">
    <property type="entry name" value="Thio2_N"/>
</dbReference>
<organism evidence="9 10">
    <name type="scientific">Stieleria marina</name>
    <dbReference type="NCBI Taxonomy" id="1930275"/>
    <lineage>
        <taxon>Bacteria</taxon>
        <taxon>Pseudomonadati</taxon>
        <taxon>Planctomycetota</taxon>
        <taxon>Planctomycetia</taxon>
        <taxon>Pirellulales</taxon>
        <taxon>Pirellulaceae</taxon>
        <taxon>Stieleria</taxon>
    </lineage>
</organism>
<dbReference type="NCBIfam" id="NF008229">
    <property type="entry name" value="PRK10996.1"/>
    <property type="match status" value="1"/>
</dbReference>
<dbReference type="SUPFAM" id="SSF52833">
    <property type="entry name" value="Thioredoxin-like"/>
    <property type="match status" value="1"/>
</dbReference>
<protein>
    <recommendedName>
        <fullName evidence="7">Thioredoxin</fullName>
    </recommendedName>
</protein>
<dbReference type="GO" id="GO:0015035">
    <property type="term" value="F:protein-disulfide reductase activity"/>
    <property type="evidence" value="ECO:0007669"/>
    <property type="project" value="UniProtKB-UniRule"/>
</dbReference>
<evidence type="ECO:0000313" key="10">
    <source>
        <dbReference type="Proteomes" id="UP000319817"/>
    </source>
</evidence>
<dbReference type="Pfam" id="PF00085">
    <property type="entry name" value="Thioredoxin"/>
    <property type="match status" value="1"/>
</dbReference>
<dbReference type="PROSITE" id="PS51352">
    <property type="entry name" value="THIOREDOXIN_2"/>
    <property type="match status" value="1"/>
</dbReference>
<dbReference type="EMBL" id="CP036526">
    <property type="protein sequence ID" value="QDT12675.1"/>
    <property type="molecule type" value="Genomic_DNA"/>
</dbReference>
<dbReference type="FunFam" id="3.40.30.10:FF:000001">
    <property type="entry name" value="Thioredoxin"/>
    <property type="match status" value="1"/>
</dbReference>
<dbReference type="AlphaFoldDB" id="A0A517NZY0"/>
<dbReference type="Gene3D" id="2.30.30.380">
    <property type="entry name" value="Zn-finger domain of Sec23/24"/>
    <property type="match status" value="1"/>
</dbReference>
<dbReference type="CDD" id="cd02947">
    <property type="entry name" value="TRX_family"/>
    <property type="match status" value="1"/>
</dbReference>
<keyword evidence="3" id="KW-0479">Metal-binding</keyword>
<keyword evidence="6" id="KW-0676">Redox-active center</keyword>
<evidence type="ECO:0000256" key="5">
    <source>
        <dbReference type="ARBA" id="ARBA00023157"/>
    </source>
</evidence>
<dbReference type="GO" id="GO:0046872">
    <property type="term" value="F:metal ion binding"/>
    <property type="evidence" value="ECO:0007669"/>
    <property type="project" value="UniProtKB-KW"/>
</dbReference>
<keyword evidence="5" id="KW-1015">Disulfide bond</keyword>
<dbReference type="Gene3D" id="3.40.30.10">
    <property type="entry name" value="Glutaredoxin"/>
    <property type="match status" value="1"/>
</dbReference>
<evidence type="ECO:0000256" key="4">
    <source>
        <dbReference type="ARBA" id="ARBA00022982"/>
    </source>
</evidence>
<sequence>MHLVCPQCSTVNRVPAPKLTDGPICGECKQSLLPNHPIELSENTFAKFIARTELPVLVDFWAPWCGPCRMMAPAFAEAAAKLSPNTILVKLDTEASPIAASPFNITGIPTLILFKGGKVIARQSGAMNAEQIVRFANHV</sequence>
<dbReference type="PROSITE" id="PS00194">
    <property type="entry name" value="THIOREDOXIN_1"/>
    <property type="match status" value="1"/>
</dbReference>
<keyword evidence="4" id="KW-0249">Electron transport</keyword>
<dbReference type="Proteomes" id="UP000319817">
    <property type="component" value="Chromosome"/>
</dbReference>
<dbReference type="PANTHER" id="PTHR45663:SF11">
    <property type="entry name" value="GEO12009P1"/>
    <property type="match status" value="1"/>
</dbReference>
<keyword evidence="2" id="KW-0813">Transport</keyword>